<dbReference type="InterPro" id="IPR010255">
    <property type="entry name" value="Haem_peroxidase_sf"/>
</dbReference>
<dbReference type="InterPro" id="IPR019793">
    <property type="entry name" value="Peroxidases_heam-ligand_BS"/>
</dbReference>
<feature type="disulfide bond" evidence="13">
    <location>
        <begin position="35"/>
        <end position="48"/>
    </location>
</feature>
<keyword evidence="7 11" id="KW-0408">Iron</keyword>
<keyword evidence="17" id="KW-1185">Reference proteome</keyword>
<feature type="binding site" evidence="11">
    <location>
        <position position="124"/>
    </location>
    <ligand>
        <name>Ca(2+)</name>
        <dbReference type="ChEBI" id="CHEBI:29108"/>
        <label>1</label>
    </ligand>
</feature>
<comment type="similarity">
    <text evidence="1 14">Belongs to the peroxidase family. Ligninase subfamily.</text>
</comment>
<keyword evidence="9" id="KW-0325">Glycoprotein</keyword>
<feature type="binding site" evidence="11">
    <location>
        <position position="81"/>
    </location>
    <ligand>
        <name>Ca(2+)</name>
        <dbReference type="ChEBI" id="CHEBI:29108"/>
        <label>1</label>
    </ligand>
</feature>
<dbReference type="Gene3D" id="1.10.420.10">
    <property type="entry name" value="Peroxidase, domain 2"/>
    <property type="match status" value="1"/>
</dbReference>
<dbReference type="EMBL" id="JH687798">
    <property type="protein sequence ID" value="EJD40872.1"/>
    <property type="molecule type" value="Genomic_DNA"/>
</dbReference>
<feature type="binding site" evidence="11">
    <location>
        <position position="230"/>
    </location>
    <ligand>
        <name>Ca(2+)</name>
        <dbReference type="ChEBI" id="CHEBI:29108"/>
        <label>2</label>
    </ligand>
</feature>
<dbReference type="PROSITE" id="PS00435">
    <property type="entry name" value="PEROXIDASE_1"/>
    <property type="match status" value="1"/>
</dbReference>
<evidence type="ECO:0000256" key="5">
    <source>
        <dbReference type="ARBA" id="ARBA00022729"/>
    </source>
</evidence>
<feature type="binding site" evidence="11">
    <location>
        <position position="120"/>
    </location>
    <ligand>
        <name>Ca(2+)</name>
        <dbReference type="ChEBI" id="CHEBI:29108"/>
        <label>1</label>
    </ligand>
</feature>
<dbReference type="GO" id="GO:0000302">
    <property type="term" value="P:response to reactive oxygen species"/>
    <property type="evidence" value="ECO:0007669"/>
    <property type="project" value="TreeGrafter"/>
</dbReference>
<protein>
    <recommendedName>
        <fullName evidence="14">Peroxidase</fullName>
        <ecNumber evidence="14">1.11.1.-</ecNumber>
    </recommendedName>
</protein>
<dbReference type="GO" id="GO:0004601">
    <property type="term" value="F:peroxidase activity"/>
    <property type="evidence" value="ECO:0007669"/>
    <property type="project" value="UniProtKB-KW"/>
</dbReference>
<name>J0WWS9_AURST</name>
<dbReference type="PRINTS" id="PR00462">
    <property type="entry name" value="LIGNINASE"/>
</dbReference>
<dbReference type="InParanoid" id="J0WWS9"/>
<dbReference type="EC" id="1.11.1.-" evidence="14"/>
<feature type="binding site" evidence="11">
    <location>
        <position position="254"/>
    </location>
    <ligand>
        <name>Ca(2+)</name>
        <dbReference type="ChEBI" id="CHEBI:29108"/>
        <label>2</label>
    </ligand>
</feature>
<dbReference type="GO" id="GO:0034599">
    <property type="term" value="P:cellular response to oxidative stress"/>
    <property type="evidence" value="ECO:0007669"/>
    <property type="project" value="InterPro"/>
</dbReference>
<feature type="binding site" description="axial binding residue" evidence="11">
    <location>
        <position position="229"/>
    </location>
    <ligand>
        <name>heme b</name>
        <dbReference type="ChEBI" id="CHEBI:60344"/>
    </ligand>
    <ligandPart>
        <name>Fe</name>
        <dbReference type="ChEBI" id="CHEBI:18248"/>
    </ligandPart>
</feature>
<evidence type="ECO:0000313" key="17">
    <source>
        <dbReference type="Proteomes" id="UP000006514"/>
    </source>
</evidence>
<dbReference type="GO" id="GO:0042744">
    <property type="term" value="P:hydrogen peroxide catabolic process"/>
    <property type="evidence" value="ECO:0007669"/>
    <property type="project" value="TreeGrafter"/>
</dbReference>
<dbReference type="OMA" id="HACAETP"/>
<feature type="domain" description="Plant heme peroxidase family profile" evidence="15">
    <location>
        <begin position="75"/>
        <end position="340"/>
    </location>
</feature>
<evidence type="ECO:0000256" key="12">
    <source>
        <dbReference type="PIRSR" id="PIRSR601621-3"/>
    </source>
</evidence>
<feature type="binding site" evidence="11">
    <location>
        <position position="247"/>
    </location>
    <ligand>
        <name>Ca(2+)</name>
        <dbReference type="ChEBI" id="CHEBI:29108"/>
        <label>2</label>
    </ligand>
</feature>
<feature type="site" description="Transition state stabilizer" evidence="12">
    <location>
        <position position="76"/>
    </location>
</feature>
<keyword evidence="4 11" id="KW-0479">Metal-binding</keyword>
<evidence type="ECO:0000256" key="3">
    <source>
        <dbReference type="ARBA" id="ARBA00022617"/>
    </source>
</evidence>
<keyword evidence="5" id="KW-0732">Signal</keyword>
<comment type="cofactor">
    <cofactor evidence="11 14">
        <name>Ca(2+)</name>
        <dbReference type="ChEBI" id="CHEBI:29108"/>
    </cofactor>
    <text evidence="11 14">Binds 2 calcium ions per subunit.</text>
</comment>
<evidence type="ECO:0000256" key="8">
    <source>
        <dbReference type="ARBA" id="ARBA00023157"/>
    </source>
</evidence>
<keyword evidence="11 14" id="KW-0106">Calcium</keyword>
<dbReference type="eggNOG" id="ENOG502QT8W">
    <property type="taxonomic scope" value="Eukaryota"/>
</dbReference>
<evidence type="ECO:0000256" key="1">
    <source>
        <dbReference type="ARBA" id="ARBA00006089"/>
    </source>
</evidence>
<dbReference type="InterPro" id="IPR044831">
    <property type="entry name" value="Ccp1-like"/>
</dbReference>
<evidence type="ECO:0000256" key="13">
    <source>
        <dbReference type="PIRSR" id="PIRSR601621-4"/>
    </source>
</evidence>
<feature type="active site" description="Proton acceptor" evidence="10">
    <location>
        <position position="80"/>
    </location>
</feature>
<evidence type="ECO:0000256" key="11">
    <source>
        <dbReference type="PIRSR" id="PIRSR601621-2"/>
    </source>
</evidence>
<evidence type="ECO:0000256" key="10">
    <source>
        <dbReference type="PIRSR" id="PIRSR601621-1"/>
    </source>
</evidence>
<dbReference type="SUPFAM" id="SSF48113">
    <property type="entry name" value="Heme-dependent peroxidases"/>
    <property type="match status" value="1"/>
</dbReference>
<keyword evidence="6 14" id="KW-0560">Oxidoreductase</keyword>
<reference evidence="17" key="1">
    <citation type="journal article" date="2012" name="Science">
        <title>The Paleozoic origin of enzymatic lignin decomposition reconstructed from 31 fungal genomes.</title>
        <authorList>
            <person name="Floudas D."/>
            <person name="Binder M."/>
            <person name="Riley R."/>
            <person name="Barry K."/>
            <person name="Blanchette R.A."/>
            <person name="Henrissat B."/>
            <person name="Martinez A.T."/>
            <person name="Otillar R."/>
            <person name="Spatafora J.W."/>
            <person name="Yadav J.S."/>
            <person name="Aerts A."/>
            <person name="Benoit I."/>
            <person name="Boyd A."/>
            <person name="Carlson A."/>
            <person name="Copeland A."/>
            <person name="Coutinho P.M."/>
            <person name="de Vries R.P."/>
            <person name="Ferreira P."/>
            <person name="Findley K."/>
            <person name="Foster B."/>
            <person name="Gaskell J."/>
            <person name="Glotzer D."/>
            <person name="Gorecki P."/>
            <person name="Heitman J."/>
            <person name="Hesse C."/>
            <person name="Hori C."/>
            <person name="Igarashi K."/>
            <person name="Jurgens J.A."/>
            <person name="Kallen N."/>
            <person name="Kersten P."/>
            <person name="Kohler A."/>
            <person name="Kuees U."/>
            <person name="Kumar T.K.A."/>
            <person name="Kuo A."/>
            <person name="LaButti K."/>
            <person name="Larrondo L.F."/>
            <person name="Lindquist E."/>
            <person name="Ling A."/>
            <person name="Lombard V."/>
            <person name="Lucas S."/>
            <person name="Lundell T."/>
            <person name="Martin R."/>
            <person name="McLaughlin D.J."/>
            <person name="Morgenstern I."/>
            <person name="Morin E."/>
            <person name="Murat C."/>
            <person name="Nagy L.G."/>
            <person name="Nolan M."/>
            <person name="Ohm R.A."/>
            <person name="Patyshakuliyeva A."/>
            <person name="Rokas A."/>
            <person name="Ruiz-Duenas F.J."/>
            <person name="Sabat G."/>
            <person name="Salamov A."/>
            <person name="Samejima M."/>
            <person name="Schmutz J."/>
            <person name="Slot J.C."/>
            <person name="St John F."/>
            <person name="Stenlid J."/>
            <person name="Sun H."/>
            <person name="Sun S."/>
            <person name="Syed K."/>
            <person name="Tsang A."/>
            <person name="Wiebenga A."/>
            <person name="Young D."/>
            <person name="Pisabarro A."/>
            <person name="Eastwood D.C."/>
            <person name="Martin F."/>
            <person name="Cullen D."/>
            <person name="Grigoriev I.V."/>
            <person name="Hibbett D.S."/>
        </authorList>
    </citation>
    <scope>NUCLEOTIDE SEQUENCE [LARGE SCALE GENOMIC DNA]</scope>
    <source>
        <strain evidence="17">TFB10046</strain>
    </source>
</reference>
<accession>J0WWS9</accession>
<evidence type="ECO:0000313" key="16">
    <source>
        <dbReference type="EMBL" id="EJD40872.1"/>
    </source>
</evidence>
<keyword evidence="3 11" id="KW-0349">Heme</keyword>
<dbReference type="Pfam" id="PF00141">
    <property type="entry name" value="peroxidase"/>
    <property type="match status" value="1"/>
</dbReference>
<comment type="cofactor">
    <cofactor evidence="11">
        <name>heme b</name>
        <dbReference type="ChEBI" id="CHEBI:60344"/>
    </cofactor>
    <text evidence="11">Binds 1 heme b (iron(II)-protoporphyrin IX) group per subunit.</text>
</comment>
<feature type="disulfide bond" evidence="13">
    <location>
        <begin position="47"/>
        <end position="336"/>
    </location>
</feature>
<gene>
    <name evidence="16" type="primary">GP9</name>
    <name evidence="16" type="ORF">AURDEDRAFT_138865</name>
</gene>
<dbReference type="PRINTS" id="PR00458">
    <property type="entry name" value="PEROXIDASE"/>
</dbReference>
<dbReference type="InterPro" id="IPR024589">
    <property type="entry name" value="Ligninase_C"/>
</dbReference>
<dbReference type="PANTHER" id="PTHR31356">
    <property type="entry name" value="THYLAKOID LUMENAL 29 KDA PROTEIN, CHLOROPLASTIC-RELATED"/>
    <property type="match status" value="1"/>
</dbReference>
<evidence type="ECO:0000259" key="15">
    <source>
        <dbReference type="PROSITE" id="PS50873"/>
    </source>
</evidence>
<dbReference type="PROSITE" id="PS50873">
    <property type="entry name" value="PEROXIDASE_4"/>
    <property type="match status" value="1"/>
</dbReference>
<organism evidence="16 17">
    <name type="scientific">Auricularia subglabra (strain TFB-10046 / SS5)</name>
    <name type="common">White-rot fungus</name>
    <name type="synonym">Auricularia delicata (strain TFB10046)</name>
    <dbReference type="NCBI Taxonomy" id="717982"/>
    <lineage>
        <taxon>Eukaryota</taxon>
        <taxon>Fungi</taxon>
        <taxon>Dikarya</taxon>
        <taxon>Basidiomycota</taxon>
        <taxon>Agaricomycotina</taxon>
        <taxon>Agaricomycetes</taxon>
        <taxon>Auriculariales</taxon>
        <taxon>Auriculariaceae</taxon>
        <taxon>Auricularia</taxon>
    </lineage>
</organism>
<dbReference type="KEGG" id="adl:AURDEDRAFT_138865"/>
<evidence type="ECO:0000256" key="4">
    <source>
        <dbReference type="ARBA" id="ARBA00022723"/>
    </source>
</evidence>
<evidence type="ECO:0000256" key="7">
    <source>
        <dbReference type="ARBA" id="ARBA00023004"/>
    </source>
</evidence>
<proteinExistence type="inferred from homology"/>
<evidence type="ECO:0000256" key="14">
    <source>
        <dbReference type="RuleBase" id="RU363051"/>
    </source>
</evidence>
<sequence length="381" mass="41224">MVRRSSQSVRNWLNGLITAGVINIGERATRRPVKCPGNNHYAQKAQCCVWYDVLDDIQENLFDGGKCGAEAHESLRLSFHDPIGYSVTSNLLSFGRKNKCVVPRGVFVRDADSLSRAPGGADGSIIAFADIELEYAGNAGLADIADDQKNVADDHKVSYGDIIQFAGAVALANCPGSPRIQFLAGRPNATVPAPQSSLPSPFDSVPKILLRLADATFTPAEVVALMASHSLGGQKNVDKSKSGYTFDTTPDKLDSQFFLETLLKGTEKGRTAFGTAPAPVENQIRLQSDYALARHPLTSCTWQSYINNQKLMSTQFGKAMEKLAVLGQRKASLYDCSEVIPTPAAYNTPATYPAGKSSRDIEASLTTLDMHRTSKTPWKGY</sequence>
<dbReference type="AlphaFoldDB" id="J0WWS9"/>
<evidence type="ECO:0000256" key="9">
    <source>
        <dbReference type="ARBA" id="ARBA00023180"/>
    </source>
</evidence>
<dbReference type="InterPro" id="IPR001621">
    <property type="entry name" value="Ligninase"/>
</dbReference>
<feature type="binding site" evidence="11">
    <location>
        <position position="122"/>
    </location>
    <ligand>
        <name>Ca(2+)</name>
        <dbReference type="ChEBI" id="CHEBI:29108"/>
        <label>1</label>
    </ligand>
</feature>
<feature type="disulfide bond" evidence="13">
    <location>
        <begin position="67"/>
        <end position="174"/>
    </location>
</feature>
<keyword evidence="8 13" id="KW-1015">Disulfide bond</keyword>
<feature type="binding site" evidence="11">
    <location>
        <position position="249"/>
    </location>
    <ligand>
        <name>Ca(2+)</name>
        <dbReference type="ChEBI" id="CHEBI:29108"/>
        <label>2</label>
    </ligand>
</feature>
<dbReference type="GO" id="GO:0020037">
    <property type="term" value="F:heme binding"/>
    <property type="evidence" value="ECO:0007669"/>
    <property type="project" value="UniProtKB-UniRule"/>
</dbReference>
<dbReference type="PANTHER" id="PTHR31356:SF66">
    <property type="entry name" value="CATALASE-PEROXIDASE"/>
    <property type="match status" value="1"/>
</dbReference>
<evidence type="ECO:0000256" key="6">
    <source>
        <dbReference type="ARBA" id="ARBA00023002"/>
    </source>
</evidence>
<evidence type="ECO:0000256" key="2">
    <source>
        <dbReference type="ARBA" id="ARBA00022559"/>
    </source>
</evidence>
<dbReference type="OrthoDB" id="2113341at2759"/>
<dbReference type="Gene3D" id="1.10.520.10">
    <property type="match status" value="1"/>
</dbReference>
<dbReference type="InterPro" id="IPR002016">
    <property type="entry name" value="Haem_peroxidase"/>
</dbReference>
<dbReference type="Pfam" id="PF11895">
    <property type="entry name" value="Peroxidase_ext"/>
    <property type="match status" value="1"/>
</dbReference>
<keyword evidence="2 14" id="KW-0575">Peroxidase</keyword>
<dbReference type="GO" id="GO:0046872">
    <property type="term" value="F:metal ion binding"/>
    <property type="evidence" value="ECO:0007669"/>
    <property type="project" value="UniProtKB-UniRule"/>
</dbReference>
<dbReference type="Proteomes" id="UP000006514">
    <property type="component" value="Unassembled WGS sequence"/>
</dbReference>